<comment type="caution">
    <text evidence="6">The sequence shown here is derived from an EMBL/GenBank/DDBJ whole genome shotgun (WGS) entry which is preliminary data.</text>
</comment>
<dbReference type="SUPFAM" id="SSF56059">
    <property type="entry name" value="Glutathione synthetase ATP-binding domain-like"/>
    <property type="match status" value="1"/>
</dbReference>
<name>A0A6I4VY70_9BACL</name>
<dbReference type="Gene3D" id="3.30.1490.20">
    <property type="entry name" value="ATP-grasp fold, A domain"/>
    <property type="match status" value="1"/>
</dbReference>
<evidence type="ECO:0000259" key="5">
    <source>
        <dbReference type="PROSITE" id="PS50975"/>
    </source>
</evidence>
<dbReference type="Pfam" id="PF13535">
    <property type="entry name" value="ATP-grasp_4"/>
    <property type="match status" value="1"/>
</dbReference>
<keyword evidence="1" id="KW-0436">Ligase</keyword>
<reference evidence="6 7" key="1">
    <citation type="submission" date="2019-12" db="EMBL/GenBank/DDBJ databases">
        <title>Whole-genome analyses of novel actinobacteria.</title>
        <authorList>
            <person name="Sahin N."/>
            <person name="Saygin H."/>
        </authorList>
    </citation>
    <scope>NUCLEOTIDE SEQUENCE [LARGE SCALE GENOMIC DNA]</scope>
    <source>
        <strain evidence="6 7">KC615</strain>
    </source>
</reference>
<dbReference type="PANTHER" id="PTHR43585">
    <property type="entry name" value="FUMIPYRROLE BIOSYNTHESIS PROTEIN C"/>
    <property type="match status" value="1"/>
</dbReference>
<dbReference type="InterPro" id="IPR052032">
    <property type="entry name" value="ATP-dep_AA_Ligase"/>
</dbReference>
<dbReference type="RefSeq" id="WP_160802215.1">
    <property type="nucleotide sequence ID" value="NZ_WUUL01000010.1"/>
</dbReference>
<protein>
    <submittedName>
        <fullName evidence="6">ATP-grasp domain-containing protein</fullName>
    </submittedName>
</protein>
<evidence type="ECO:0000256" key="3">
    <source>
        <dbReference type="ARBA" id="ARBA00022840"/>
    </source>
</evidence>
<dbReference type="GO" id="GO:0005524">
    <property type="term" value="F:ATP binding"/>
    <property type="evidence" value="ECO:0007669"/>
    <property type="project" value="UniProtKB-UniRule"/>
</dbReference>
<dbReference type="Proteomes" id="UP000430692">
    <property type="component" value="Unassembled WGS sequence"/>
</dbReference>
<keyword evidence="2 4" id="KW-0547">Nucleotide-binding</keyword>
<evidence type="ECO:0000256" key="4">
    <source>
        <dbReference type="PROSITE-ProRule" id="PRU00409"/>
    </source>
</evidence>
<proteinExistence type="predicted"/>
<dbReference type="EMBL" id="WUUL01000010">
    <property type="protein sequence ID" value="MXQ54860.1"/>
    <property type="molecule type" value="Genomic_DNA"/>
</dbReference>
<evidence type="ECO:0000313" key="7">
    <source>
        <dbReference type="Proteomes" id="UP000430692"/>
    </source>
</evidence>
<evidence type="ECO:0000256" key="2">
    <source>
        <dbReference type="ARBA" id="ARBA00022741"/>
    </source>
</evidence>
<dbReference type="InterPro" id="IPR013815">
    <property type="entry name" value="ATP_grasp_subdomain_1"/>
</dbReference>
<dbReference type="PANTHER" id="PTHR43585:SF2">
    <property type="entry name" value="ATP-GRASP ENZYME FSQD"/>
    <property type="match status" value="1"/>
</dbReference>
<dbReference type="PROSITE" id="PS50975">
    <property type="entry name" value="ATP_GRASP"/>
    <property type="match status" value="1"/>
</dbReference>
<evidence type="ECO:0000313" key="6">
    <source>
        <dbReference type="EMBL" id="MXQ54860.1"/>
    </source>
</evidence>
<dbReference type="GO" id="GO:0046872">
    <property type="term" value="F:metal ion binding"/>
    <property type="evidence" value="ECO:0007669"/>
    <property type="project" value="InterPro"/>
</dbReference>
<organism evidence="6 7">
    <name type="scientific">Shimazuella alba</name>
    <dbReference type="NCBI Taxonomy" id="2690964"/>
    <lineage>
        <taxon>Bacteria</taxon>
        <taxon>Bacillati</taxon>
        <taxon>Bacillota</taxon>
        <taxon>Bacilli</taxon>
        <taxon>Bacillales</taxon>
        <taxon>Thermoactinomycetaceae</taxon>
        <taxon>Shimazuella</taxon>
    </lineage>
</organism>
<dbReference type="Gene3D" id="3.40.50.20">
    <property type="match status" value="1"/>
</dbReference>
<keyword evidence="3 4" id="KW-0067">ATP-binding</keyword>
<keyword evidence="7" id="KW-1185">Reference proteome</keyword>
<dbReference type="GO" id="GO:0016874">
    <property type="term" value="F:ligase activity"/>
    <property type="evidence" value="ECO:0007669"/>
    <property type="project" value="UniProtKB-KW"/>
</dbReference>
<evidence type="ECO:0000256" key="1">
    <source>
        <dbReference type="ARBA" id="ARBA00022598"/>
    </source>
</evidence>
<dbReference type="InterPro" id="IPR011761">
    <property type="entry name" value="ATP-grasp"/>
</dbReference>
<dbReference type="AlphaFoldDB" id="A0A6I4VY70"/>
<feature type="domain" description="ATP-grasp" evidence="5">
    <location>
        <begin position="113"/>
        <end position="305"/>
    </location>
</feature>
<dbReference type="Gene3D" id="3.30.470.20">
    <property type="entry name" value="ATP-grasp fold, B domain"/>
    <property type="match status" value="1"/>
</dbReference>
<accession>A0A6I4VY70</accession>
<gene>
    <name evidence="6" type="ORF">GSM42_14275</name>
</gene>
<sequence>MSILILNRVARDLAPYEEWLKDLNEDLILLTADDYADDFNPANFAYFESFSNYNYNANVEARAVELFDRYKYRAVIGLSERDVLRAAYLRDRFGIEGQTWESAWNFRSKIKMKELAIGHGLPCPDYQEIVNSFDLLEFVEEHKLPVVLKPIDSAGSVGTTVLETQEELAALLEQGVPHNWEVEKFVEGDLYHVDGFIYHGELIFTSVSKYVESCLSFHEEGKFTGSFIVDQTTELAKRMSERAAKHLRIMAPPEHTPFHAEFFHTPDDKIVLCEIASRTGGGRVNIQIEQSFGINLNKCWIYAQLGIPLELPTGGRKQVKPHILTGSALLPPRKGVFRGFSAESWPEWVTEYRLLAKPGERFDGPKSSVDHMASLVVVANSEQEMEERLREGNRIFREQSVWT</sequence>